<feature type="domain" description="Bacterial Ig-like" evidence="2">
    <location>
        <begin position="26"/>
        <end position="88"/>
    </location>
</feature>
<dbReference type="EMBL" id="CP032702">
    <property type="protein sequence ID" value="QDY43046.1"/>
    <property type="molecule type" value="Genomic_DNA"/>
</dbReference>
<evidence type="ECO:0000313" key="3">
    <source>
        <dbReference type="EMBL" id="QDY43046.1"/>
    </source>
</evidence>
<dbReference type="Pfam" id="PF19077">
    <property type="entry name" value="Big_13"/>
    <property type="match status" value="8"/>
</dbReference>
<dbReference type="RefSeq" id="WP_145889543.1">
    <property type="nucleotide sequence ID" value="NZ_CP032702.1"/>
</dbReference>
<feature type="compositionally biased region" description="Basic and acidic residues" evidence="1">
    <location>
        <begin position="637"/>
        <end position="646"/>
    </location>
</feature>
<sequence>MANEIGDVIVLNSGNSSAAIKGTDAKNPNSLVRIYLDGVAYSVVTDATGAWSFTPAGGWDEGRHVVSIEIVDRAGNVGTPKFEIVNIDLTDPAKPEIFRVIAGNDYLTPGEATGEKMPEISGVADPNGIVYLYGGANGDTLIGSTKANAMGAWTITPNLTDGKHTLNVKVKDAANRESESSDSFVVDIANGVVTHAVKHVTETAEIAETATQAAEIQAGEIGTSSLLQPRPVYKDSIAINAQTTAGNLVQVLFNNAVYTIIADAEGKWSYKAEDLSEGTYIAQFRYQDRAGNWGPVQQLLFEVMPQEPEAPQIMRVVDDEGGLDYLTPYNYTNDKTPTLSGVAMPGSTVHIFDNNIEVGTVVAGPDGRWTMTVSLNENLITHNLTANYVDVHGKTSKTSEIFNLSLDLTTPTKPEISEVLDDEGRVTGPLNSGDTTDDTTPTFKGIADAGTLVRIWNGTELLGSAVADSRGKWEIELQLTDGETYNLVVDSVAKGGNVSEQTDPFTLKIDASVLPPAEIGGVYNNNDSQLVEITNGAQTNDKTPLLKGTGNDGDIVRLFVDDKLVGTVIVVDGKWEIETDELSEDTHELKVEIETPDGKVSPPSDPYIVVVDVTAPDKPEKPEKIIDDEGDVQGEIAEGKPTDDKTPTIGGSGAEPGDTVELVIIDENGNAGPAIGTAIVDENGNWTVTPGQELDNGEYDLGVVITDPAGNKSEPSDPIKVIIDDTKPADLTNFDLYDDVGPEQGIITAGGITDDKNPTLKGTAAPGTSVEIILNGNVIGTATTGSDGKWNYEFTNLSDASYTFALRPISEAGVKGDMTAPISFIVDTTPPTAGTFDGVFENNKGSEQLVPVVGGERLTNDGDLILKGTGVAGDIVIIYSDAAKTQEIGRTTVDAQGNWRFETSELVQDGEDKTIHLSVAIRDAAGNQLDIPTSYDIHIDREAPEIPDVGISSFGEVEDLQDLAFSDVMALNSEGLFIDNGKTQLVITGNEGDEVKLEDILPEGEDIANWSQANGTVTVAGVEYNVYQNTAGDAEVLVQNNLQVEQH</sequence>
<dbReference type="KEGG" id="pdis:D8B20_14685"/>
<dbReference type="NCBIfam" id="NF033510">
    <property type="entry name" value="Ca_tandemer"/>
    <property type="match status" value="4"/>
</dbReference>
<dbReference type="OrthoDB" id="6527546at2"/>
<feature type="domain" description="Bacterial Ig-like" evidence="2">
    <location>
        <begin position="243"/>
        <end position="301"/>
    </location>
</feature>
<dbReference type="AlphaFoldDB" id="A0A518XG32"/>
<feature type="domain" description="Bacterial Ig-like" evidence="2">
    <location>
        <begin position="856"/>
        <end position="940"/>
    </location>
</feature>
<dbReference type="InterPro" id="IPR013783">
    <property type="entry name" value="Ig-like_fold"/>
</dbReference>
<evidence type="ECO:0000313" key="4">
    <source>
        <dbReference type="Proteomes" id="UP000319411"/>
    </source>
</evidence>
<feature type="region of interest" description="Disordered" evidence="1">
    <location>
        <begin position="637"/>
        <end position="657"/>
    </location>
</feature>
<keyword evidence="4" id="KW-1185">Reference proteome</keyword>
<name>A0A518XG32_9GAMM</name>
<dbReference type="Proteomes" id="UP000319411">
    <property type="component" value="Chromosome"/>
</dbReference>
<feature type="domain" description="Bacterial Ig-like" evidence="2">
    <location>
        <begin position="632"/>
        <end position="724"/>
    </location>
</feature>
<proteinExistence type="predicted"/>
<feature type="domain" description="Bacterial Ig-like" evidence="2">
    <location>
        <begin position="112"/>
        <end position="187"/>
    </location>
</feature>
<organism evidence="3 4">
    <name type="scientific">Candidatus Pantoea soli</name>
    <dbReference type="NCBI Taxonomy" id="3098669"/>
    <lineage>
        <taxon>Bacteria</taxon>
        <taxon>Pseudomonadati</taxon>
        <taxon>Pseudomonadota</taxon>
        <taxon>Gammaproteobacteria</taxon>
        <taxon>Enterobacterales</taxon>
        <taxon>Erwiniaceae</taxon>
        <taxon>Pantoea</taxon>
    </lineage>
</organism>
<evidence type="ECO:0000259" key="2">
    <source>
        <dbReference type="Pfam" id="PF19077"/>
    </source>
</evidence>
<protein>
    <recommendedName>
        <fullName evidence="2">Bacterial Ig-like domain-containing protein</fullName>
    </recommendedName>
</protein>
<feature type="domain" description="Bacterial Ig-like" evidence="2">
    <location>
        <begin position="424"/>
        <end position="510"/>
    </location>
</feature>
<feature type="domain" description="Bacterial Ig-like" evidence="2">
    <location>
        <begin position="745"/>
        <end position="828"/>
    </location>
</feature>
<dbReference type="InterPro" id="IPR044016">
    <property type="entry name" value="Big_13"/>
</dbReference>
<feature type="domain" description="Bacterial Ig-like" evidence="2">
    <location>
        <begin position="330"/>
        <end position="407"/>
    </location>
</feature>
<accession>A0A518XG32</accession>
<gene>
    <name evidence="3" type="ORF">D8B20_14685</name>
</gene>
<dbReference type="Gene3D" id="2.60.40.10">
    <property type="entry name" value="Immunoglobulins"/>
    <property type="match status" value="9"/>
</dbReference>
<reference evidence="3 4" key="1">
    <citation type="submission" date="2018-10" db="EMBL/GenBank/DDBJ databases">
        <title>Genome Sequencing of Pantoea dispersa DSM 32899.</title>
        <authorList>
            <person name="Nawrath M."/>
            <person name="Ottenheim C."/>
            <person name="Wilm A."/>
            <person name="Zimmermann W."/>
            <person name="Wu J.C."/>
        </authorList>
    </citation>
    <scope>NUCLEOTIDE SEQUENCE [LARGE SCALE GENOMIC DNA]</scope>
    <source>
        <strain evidence="3 4">DSM 32899</strain>
    </source>
</reference>
<evidence type="ECO:0000256" key="1">
    <source>
        <dbReference type="SAM" id="MobiDB-lite"/>
    </source>
</evidence>